<feature type="compositionally biased region" description="Polar residues" evidence="1">
    <location>
        <begin position="112"/>
        <end position="121"/>
    </location>
</feature>
<sequence length="369" mass="41083">MKRRRRNPQTRQPPQKNPVRGLFRGALIDILENDFRASRLHRSRHLGASKTWPLGSSNGQESLAASSLDEYVKAVLHDERLDRKDPLSTCGSPKQRRSQTPDPLDFEALCQNKDSTPSTLPSKRRNKELWTSGSSFNDQDPLAAWTRHGSDHNHDQPFNFQIRGNQCGWKSVKVVFDTSSLSHSLISEDIVYRLRISLDPMPSSDSPSIYSTPFGLVEPRWRAEVQIRTSPGASPMSITMASTTLLPGGLDMMIGRDLLKKLVGDMALTMNPDWTSSGLEKSTSLAKDAVVPTSDDDDDNTSQGRVNNHQHSTPQLDDKGSALSELCDSELELSTEFMDIGDESRTWCELLGGAYEAVEPTREESIFAI</sequence>
<protein>
    <submittedName>
        <fullName evidence="2">Uncharacterized protein</fullName>
    </submittedName>
</protein>
<evidence type="ECO:0000313" key="2">
    <source>
        <dbReference type="EMBL" id="RSL62466.1"/>
    </source>
</evidence>
<dbReference type="EMBL" id="NKCI01000044">
    <property type="protein sequence ID" value="RSL62466.1"/>
    <property type="molecule type" value="Genomic_DNA"/>
</dbReference>
<feature type="compositionally biased region" description="Polar residues" evidence="1">
    <location>
        <begin position="301"/>
        <end position="315"/>
    </location>
</feature>
<dbReference type="OrthoDB" id="10389351at2759"/>
<keyword evidence="3" id="KW-1185">Reference proteome</keyword>
<feature type="compositionally biased region" description="Low complexity" evidence="1">
    <location>
        <begin position="9"/>
        <end position="18"/>
    </location>
</feature>
<feature type="region of interest" description="Disordered" evidence="1">
    <location>
        <begin position="1"/>
        <end position="21"/>
    </location>
</feature>
<feature type="compositionally biased region" description="Polar residues" evidence="1">
    <location>
        <begin position="273"/>
        <end position="285"/>
    </location>
</feature>
<evidence type="ECO:0000256" key="1">
    <source>
        <dbReference type="SAM" id="MobiDB-lite"/>
    </source>
</evidence>
<dbReference type="AlphaFoldDB" id="A0A428QB02"/>
<organism evidence="2 3">
    <name type="scientific">Fusarium duplospermum</name>
    <dbReference type="NCBI Taxonomy" id="1325734"/>
    <lineage>
        <taxon>Eukaryota</taxon>
        <taxon>Fungi</taxon>
        <taxon>Dikarya</taxon>
        <taxon>Ascomycota</taxon>
        <taxon>Pezizomycotina</taxon>
        <taxon>Sordariomycetes</taxon>
        <taxon>Hypocreomycetidae</taxon>
        <taxon>Hypocreales</taxon>
        <taxon>Nectriaceae</taxon>
        <taxon>Fusarium</taxon>
        <taxon>Fusarium solani species complex</taxon>
    </lineage>
</organism>
<dbReference type="Proteomes" id="UP000288168">
    <property type="component" value="Unassembled WGS sequence"/>
</dbReference>
<comment type="caution">
    <text evidence="2">The sequence shown here is derived from an EMBL/GenBank/DDBJ whole genome shotgun (WGS) entry which is preliminary data.</text>
</comment>
<evidence type="ECO:0000313" key="3">
    <source>
        <dbReference type="Proteomes" id="UP000288168"/>
    </source>
</evidence>
<proteinExistence type="predicted"/>
<feature type="region of interest" description="Disordered" evidence="1">
    <location>
        <begin position="83"/>
        <end position="135"/>
    </location>
</feature>
<reference evidence="2 3" key="1">
    <citation type="submission" date="2017-06" db="EMBL/GenBank/DDBJ databases">
        <title>Comparative genomic analysis of Ambrosia Fusariam Clade fungi.</title>
        <authorList>
            <person name="Stajich J.E."/>
            <person name="Carrillo J."/>
            <person name="Kijimoto T."/>
            <person name="Eskalen A."/>
            <person name="O'Donnell K."/>
            <person name="Kasson M."/>
        </authorList>
    </citation>
    <scope>NUCLEOTIDE SEQUENCE [LARGE SCALE GENOMIC DNA]</scope>
    <source>
        <strain evidence="2 3">NRRL62584</strain>
    </source>
</reference>
<feature type="region of interest" description="Disordered" evidence="1">
    <location>
        <begin position="273"/>
        <end position="320"/>
    </location>
</feature>
<gene>
    <name evidence="2" type="ORF">CEP54_005692</name>
</gene>
<accession>A0A428QB02</accession>
<name>A0A428QB02_9HYPO</name>